<reference evidence="2 3" key="1">
    <citation type="journal article" name="Sci. Rep.">
        <title>Genome-scale phylogenetic analyses confirm Olpidium as the closest living zoosporic fungus to the non-flagellated, terrestrial fungi.</title>
        <authorList>
            <person name="Chang Y."/>
            <person name="Rochon D."/>
            <person name="Sekimoto S."/>
            <person name="Wang Y."/>
            <person name="Chovatia M."/>
            <person name="Sandor L."/>
            <person name="Salamov A."/>
            <person name="Grigoriev I.V."/>
            <person name="Stajich J.E."/>
            <person name="Spatafora J.W."/>
        </authorList>
    </citation>
    <scope>NUCLEOTIDE SEQUENCE [LARGE SCALE GENOMIC DNA]</scope>
    <source>
        <strain evidence="2">S191</strain>
    </source>
</reference>
<keyword evidence="3" id="KW-1185">Reference proteome</keyword>
<proteinExistence type="predicted"/>
<feature type="region of interest" description="Disordered" evidence="1">
    <location>
        <begin position="55"/>
        <end position="76"/>
    </location>
</feature>
<dbReference type="AlphaFoldDB" id="A0A8H7ZZ21"/>
<evidence type="ECO:0000313" key="3">
    <source>
        <dbReference type="Proteomes" id="UP000673691"/>
    </source>
</evidence>
<feature type="compositionally biased region" description="Basic and acidic residues" evidence="1">
    <location>
        <begin position="64"/>
        <end position="76"/>
    </location>
</feature>
<comment type="caution">
    <text evidence="2">The sequence shown here is derived from an EMBL/GenBank/DDBJ whole genome shotgun (WGS) entry which is preliminary data.</text>
</comment>
<gene>
    <name evidence="2" type="ORF">BJ554DRAFT_5657</name>
</gene>
<sequence length="76" mass="8294">MIGSSSPALTRLCTRCGKHWEEDLFYAGKSWCKNCSSQLSSNVTSRSCGHVCRARQQGGADGTDPTRGRRAPGFDR</sequence>
<name>A0A8H7ZZ21_9FUNG</name>
<accession>A0A8H7ZZ21</accession>
<protein>
    <submittedName>
        <fullName evidence="2">Uncharacterized protein</fullName>
    </submittedName>
</protein>
<dbReference type="EMBL" id="JAEFCI010002702">
    <property type="protein sequence ID" value="KAG5462059.1"/>
    <property type="molecule type" value="Genomic_DNA"/>
</dbReference>
<dbReference type="Proteomes" id="UP000673691">
    <property type="component" value="Unassembled WGS sequence"/>
</dbReference>
<evidence type="ECO:0000256" key="1">
    <source>
        <dbReference type="SAM" id="MobiDB-lite"/>
    </source>
</evidence>
<organism evidence="2 3">
    <name type="scientific">Olpidium bornovanus</name>
    <dbReference type="NCBI Taxonomy" id="278681"/>
    <lineage>
        <taxon>Eukaryota</taxon>
        <taxon>Fungi</taxon>
        <taxon>Fungi incertae sedis</taxon>
        <taxon>Olpidiomycota</taxon>
        <taxon>Olpidiomycotina</taxon>
        <taxon>Olpidiomycetes</taxon>
        <taxon>Olpidiales</taxon>
        <taxon>Olpidiaceae</taxon>
        <taxon>Olpidium</taxon>
    </lineage>
</organism>
<evidence type="ECO:0000313" key="2">
    <source>
        <dbReference type="EMBL" id="KAG5462059.1"/>
    </source>
</evidence>